<dbReference type="GO" id="GO:0036064">
    <property type="term" value="C:ciliary basal body"/>
    <property type="evidence" value="ECO:0007669"/>
    <property type="project" value="TreeGrafter"/>
</dbReference>
<evidence type="ECO:0000313" key="13">
    <source>
        <dbReference type="Proteomes" id="UP000241890"/>
    </source>
</evidence>
<dbReference type="SUPFAM" id="SSF56059">
    <property type="entry name" value="Glutathione synthetase ATP-binding domain-like"/>
    <property type="match status" value="1"/>
</dbReference>
<sequence>MTGETGDVAPARVIRWKMDFDKQCLLGCFDRRGWERCSDASDQDWHVYWANVGTVKQLFSPDCVYRLRDGQLINHFPNHYELTRKDLLVKNIKRYRKELLALQQQQQQQRPRSSAPAGPQRGTHWQTVADADVNPGALAHVPCNFLPPTYVLPVDYSLFLEEFRRNPNSVWIMKPTSKARGVGIFLVTKLHQIKKWASKGNGQDVYVISKYIERPLLIGGRKFDLRMYVLVTSYRPLKAFLYQDGFARFCNEKYSGSAADRDNHYMHLTNVAVQKHNEDYNENHGGKWSLANLRLYLQAMYGADATARLFEELESVILVSIKAVQNVIMNERHCFECYGYDLLIDENLKVWLIEVNASPALTATTKSDRSLKHSLVHNIFNILLPEDLPENPKEREQRMQEIIASSNFVTLCNEESSATASSALTSSSSSVPARRVTGTWR</sequence>
<dbReference type="InParanoid" id="A0A2R5G3L6"/>
<dbReference type="Proteomes" id="UP000241890">
    <property type="component" value="Unassembled WGS sequence"/>
</dbReference>
<dbReference type="AlphaFoldDB" id="A0A2R5G3L6"/>
<keyword evidence="7" id="KW-0067">ATP-binding</keyword>
<accession>A0A2R5G3L6</accession>
<evidence type="ECO:0000256" key="9">
    <source>
        <dbReference type="ARBA" id="ARBA00023212"/>
    </source>
</evidence>
<evidence type="ECO:0000256" key="10">
    <source>
        <dbReference type="ARBA" id="ARBA00023273"/>
    </source>
</evidence>
<dbReference type="GO" id="GO:0005524">
    <property type="term" value="F:ATP binding"/>
    <property type="evidence" value="ECO:0007669"/>
    <property type="project" value="UniProtKB-KW"/>
</dbReference>
<dbReference type="GO" id="GO:0000226">
    <property type="term" value="P:microtubule cytoskeleton organization"/>
    <property type="evidence" value="ECO:0007669"/>
    <property type="project" value="TreeGrafter"/>
</dbReference>
<keyword evidence="9" id="KW-0206">Cytoskeleton</keyword>
<evidence type="ECO:0000256" key="3">
    <source>
        <dbReference type="ARBA" id="ARBA00022490"/>
    </source>
</evidence>
<comment type="similarity">
    <text evidence="2">Belongs to the tubulin polyglutamylase family.</text>
</comment>
<organism evidence="12 13">
    <name type="scientific">Hondaea fermentalgiana</name>
    <dbReference type="NCBI Taxonomy" id="2315210"/>
    <lineage>
        <taxon>Eukaryota</taxon>
        <taxon>Sar</taxon>
        <taxon>Stramenopiles</taxon>
        <taxon>Bigyra</taxon>
        <taxon>Labyrinthulomycetes</taxon>
        <taxon>Thraustochytrida</taxon>
        <taxon>Thraustochytriidae</taxon>
        <taxon>Hondaea</taxon>
    </lineage>
</organism>
<dbReference type="GO" id="GO:0070740">
    <property type="term" value="F:tubulin-glutamic acid ligase activity"/>
    <property type="evidence" value="ECO:0007669"/>
    <property type="project" value="TreeGrafter"/>
</dbReference>
<dbReference type="EMBL" id="BEYU01000011">
    <property type="protein sequence ID" value="GBG25125.1"/>
    <property type="molecule type" value="Genomic_DNA"/>
</dbReference>
<evidence type="ECO:0000256" key="2">
    <source>
        <dbReference type="ARBA" id="ARBA00006118"/>
    </source>
</evidence>
<protein>
    <submittedName>
        <fullName evidence="12">Tubulin polyglutamylase TTLL5</fullName>
    </submittedName>
</protein>
<dbReference type="GO" id="GO:0005874">
    <property type="term" value="C:microtubule"/>
    <property type="evidence" value="ECO:0007669"/>
    <property type="project" value="UniProtKB-KW"/>
</dbReference>
<name>A0A2R5G3L6_9STRA</name>
<keyword evidence="13" id="KW-1185">Reference proteome</keyword>
<dbReference type="InterPro" id="IPR004344">
    <property type="entry name" value="TTL/TTLL_fam"/>
</dbReference>
<keyword evidence="3" id="KW-0963">Cytoplasm</keyword>
<evidence type="ECO:0000313" key="12">
    <source>
        <dbReference type="EMBL" id="GBG25125.1"/>
    </source>
</evidence>
<keyword evidence="10" id="KW-0966">Cell projection</keyword>
<keyword evidence="5" id="KW-0493">Microtubule</keyword>
<dbReference type="PROSITE" id="PS51221">
    <property type="entry name" value="TTL"/>
    <property type="match status" value="1"/>
</dbReference>
<keyword evidence="8" id="KW-0969">Cilium</keyword>
<evidence type="ECO:0000256" key="7">
    <source>
        <dbReference type="ARBA" id="ARBA00022840"/>
    </source>
</evidence>
<evidence type="ECO:0000256" key="1">
    <source>
        <dbReference type="ARBA" id="ARBA00004120"/>
    </source>
</evidence>
<gene>
    <name evidence="12" type="ORF">FCC1311_013422</name>
</gene>
<comment type="caution">
    <text evidence="12">The sequence shown here is derived from an EMBL/GenBank/DDBJ whole genome shotgun (WGS) entry which is preliminary data.</text>
</comment>
<evidence type="ECO:0000256" key="4">
    <source>
        <dbReference type="ARBA" id="ARBA00022598"/>
    </source>
</evidence>
<dbReference type="Pfam" id="PF03133">
    <property type="entry name" value="TTL"/>
    <property type="match status" value="1"/>
</dbReference>
<keyword evidence="4" id="KW-0436">Ligase</keyword>
<dbReference type="PANTHER" id="PTHR12241">
    <property type="entry name" value="TUBULIN POLYGLUTAMYLASE"/>
    <property type="match status" value="1"/>
</dbReference>
<dbReference type="OrthoDB" id="202825at2759"/>
<evidence type="ECO:0000256" key="8">
    <source>
        <dbReference type="ARBA" id="ARBA00023069"/>
    </source>
</evidence>
<reference evidence="12 13" key="1">
    <citation type="submission" date="2017-12" db="EMBL/GenBank/DDBJ databases">
        <title>Sequencing, de novo assembly and annotation of complete genome of a new Thraustochytrid species, strain FCC1311.</title>
        <authorList>
            <person name="Sedici K."/>
            <person name="Godart F."/>
            <person name="Aiese Cigliano R."/>
            <person name="Sanseverino W."/>
            <person name="Barakat M."/>
            <person name="Ortet P."/>
            <person name="Marechal E."/>
            <person name="Cagnac O."/>
            <person name="Amato A."/>
        </authorList>
    </citation>
    <scope>NUCLEOTIDE SEQUENCE [LARGE SCALE GENOMIC DNA]</scope>
</reference>
<keyword evidence="6" id="KW-0547">Nucleotide-binding</keyword>
<dbReference type="GO" id="GO:0015631">
    <property type="term" value="F:tubulin binding"/>
    <property type="evidence" value="ECO:0007669"/>
    <property type="project" value="TreeGrafter"/>
</dbReference>
<dbReference type="PANTHER" id="PTHR12241:SF31">
    <property type="entry name" value="POLYGLUTAMYLASE COMPLEX SUBUNIT TTLL1"/>
    <property type="match status" value="1"/>
</dbReference>
<dbReference type="Gene3D" id="3.30.470.20">
    <property type="entry name" value="ATP-grasp fold, B domain"/>
    <property type="match status" value="1"/>
</dbReference>
<feature type="region of interest" description="Disordered" evidence="11">
    <location>
        <begin position="103"/>
        <end position="123"/>
    </location>
</feature>
<evidence type="ECO:0000256" key="5">
    <source>
        <dbReference type="ARBA" id="ARBA00022701"/>
    </source>
</evidence>
<evidence type="ECO:0000256" key="11">
    <source>
        <dbReference type="SAM" id="MobiDB-lite"/>
    </source>
</evidence>
<proteinExistence type="inferred from homology"/>
<comment type="subcellular location">
    <subcellularLocation>
        <location evidence="1">Cytoplasm</location>
        <location evidence="1">Cytoskeleton</location>
        <location evidence="1">Cilium basal body</location>
    </subcellularLocation>
</comment>
<evidence type="ECO:0000256" key="6">
    <source>
        <dbReference type="ARBA" id="ARBA00022741"/>
    </source>
</evidence>